<sequence length="667" mass="73148">MPGPVPEPPGALWSRACNLSPFSLEETFSGYHDIARVPRLLHFLRTASKQAGQIHQQLEDGHLRRREREDDEKLTKIEEELTNLETLVFEGCMLLLKASEHVGNAAAYEEAAHIWKSQLSFLQGAELLRSQKEAQSRSEERKRREEAFRSLFDEGFLNACKTQLPAMREQVFEALRLPRNARRGPARRQALRELGDFFLSQGDFTKVLQILNTTRRDFDEAPLHLEYSNVGAMCALLCVASQPPTVAQGLLSHWASVLESNVTAALDQNDTLFAQVPSEATPGNSKLAGSPPGEMRRPRGADGDHRRRALLALGRPLPFSETDGSPLSRFPSAASLTSYAAVCLVVLGLERLRAGAYASAADTFMCLRAEAYVSAFESGEDGALCGPLASGGSGPSPASSRHSRDPARDSHASEDFSRYRMIGVLKKNASILGACTPADVAKYSMVCCLASCTARQVAEQLKEGSSLRSLLDFNLVALHAGLAFSACEFARAFELVTSMQADWERDLLLGEENTARLLLEIRRNIMVEYTVAFQSLRLRTVVDIFPNQEAATVRENMIALVERGAVPFRFDFQSDVLNREETRNDIHARVKEGTHAVQELVQVCQCLCLNISVSEAFGGVNDLLLCPASSGLSKRTGGATRPSVCVRASAGSTHVSGRRTRGRRGAR</sequence>
<comment type="caution">
    <text evidence="2">The sequence shown here is derived from an EMBL/GenBank/DDBJ whole genome shotgun (WGS) entry which is preliminary data.</text>
</comment>
<accession>A0A2C6L4N4</accession>
<organism evidence="2 3">
    <name type="scientific">Cystoisospora suis</name>
    <dbReference type="NCBI Taxonomy" id="483139"/>
    <lineage>
        <taxon>Eukaryota</taxon>
        <taxon>Sar</taxon>
        <taxon>Alveolata</taxon>
        <taxon>Apicomplexa</taxon>
        <taxon>Conoidasida</taxon>
        <taxon>Coccidia</taxon>
        <taxon>Eucoccidiorida</taxon>
        <taxon>Eimeriorina</taxon>
        <taxon>Sarcocystidae</taxon>
        <taxon>Cystoisospora</taxon>
    </lineage>
</organism>
<dbReference type="Gene3D" id="1.25.40.570">
    <property type="match status" value="1"/>
</dbReference>
<evidence type="ECO:0000256" key="1">
    <source>
        <dbReference type="SAM" id="MobiDB-lite"/>
    </source>
</evidence>
<dbReference type="VEuPathDB" id="ToxoDB:CSUI_003556"/>
<dbReference type="OrthoDB" id="422427at2759"/>
<gene>
    <name evidence="2" type="ORF">CSUI_003556</name>
</gene>
<proteinExistence type="predicted"/>
<feature type="compositionally biased region" description="Basic and acidic residues" evidence="1">
    <location>
        <begin position="402"/>
        <end position="413"/>
    </location>
</feature>
<feature type="region of interest" description="Disordered" evidence="1">
    <location>
        <begin position="277"/>
        <end position="303"/>
    </location>
</feature>
<reference evidence="2 3" key="1">
    <citation type="journal article" date="2017" name="Int. J. Parasitol.">
        <title>The genome of the protozoan parasite Cystoisospora suis and a reverse vaccinology approach to identify vaccine candidates.</title>
        <authorList>
            <person name="Palmieri N."/>
            <person name="Shrestha A."/>
            <person name="Ruttkowski B."/>
            <person name="Beck T."/>
            <person name="Vogl C."/>
            <person name="Tomley F."/>
            <person name="Blake D.P."/>
            <person name="Joachim A."/>
        </authorList>
    </citation>
    <scope>NUCLEOTIDE SEQUENCE [LARGE SCALE GENOMIC DNA]</scope>
    <source>
        <strain evidence="2 3">Wien I</strain>
    </source>
</reference>
<name>A0A2C6L4N4_9APIC</name>
<feature type="compositionally biased region" description="Basic and acidic residues" evidence="1">
    <location>
        <begin position="294"/>
        <end position="303"/>
    </location>
</feature>
<dbReference type="GeneID" id="94426963"/>
<dbReference type="EMBL" id="MIGC01001607">
    <property type="protein sequence ID" value="PHJ22594.1"/>
    <property type="molecule type" value="Genomic_DNA"/>
</dbReference>
<evidence type="ECO:0000313" key="2">
    <source>
        <dbReference type="EMBL" id="PHJ22594.1"/>
    </source>
</evidence>
<feature type="region of interest" description="Disordered" evidence="1">
    <location>
        <begin position="387"/>
        <end position="413"/>
    </location>
</feature>
<dbReference type="AlphaFoldDB" id="A0A2C6L4N4"/>
<keyword evidence="3" id="KW-1185">Reference proteome</keyword>
<dbReference type="Proteomes" id="UP000221165">
    <property type="component" value="Unassembled WGS sequence"/>
</dbReference>
<dbReference type="RefSeq" id="XP_067924271.1">
    <property type="nucleotide sequence ID" value="XM_068063752.1"/>
</dbReference>
<evidence type="ECO:0000313" key="3">
    <source>
        <dbReference type="Proteomes" id="UP000221165"/>
    </source>
</evidence>
<protein>
    <submittedName>
        <fullName evidence="2">Uncharacterized protein</fullName>
    </submittedName>
</protein>